<feature type="transmembrane region" description="Helical" evidence="2">
    <location>
        <begin position="21"/>
        <end position="42"/>
    </location>
</feature>
<proteinExistence type="predicted"/>
<comment type="caution">
    <text evidence="3">The sequence shown here is derived from an EMBL/GenBank/DDBJ whole genome shotgun (WGS) entry which is preliminary data.</text>
</comment>
<reference evidence="3 4" key="1">
    <citation type="submission" date="2020-08" db="EMBL/GenBank/DDBJ databases">
        <title>Genomic Encyclopedia of Type Strains, Phase IV (KMG-IV): sequencing the most valuable type-strain genomes for metagenomic binning, comparative biology and taxonomic classification.</title>
        <authorList>
            <person name="Goeker M."/>
        </authorList>
    </citation>
    <scope>NUCLEOTIDE SEQUENCE [LARGE SCALE GENOMIC DNA]</scope>
    <source>
        <strain evidence="3 4">DSM 21769</strain>
    </source>
</reference>
<keyword evidence="2" id="KW-0812">Transmembrane</keyword>
<dbReference type="EMBL" id="JACHHJ010000004">
    <property type="protein sequence ID" value="MBB6450951.1"/>
    <property type="molecule type" value="Genomic_DNA"/>
</dbReference>
<gene>
    <name evidence="3" type="ORF">HNR44_002941</name>
</gene>
<keyword evidence="4" id="KW-1185">Reference proteome</keyword>
<keyword evidence="2" id="KW-0472">Membrane</keyword>
<dbReference type="RefSeq" id="WP_184405002.1">
    <property type="nucleotide sequence ID" value="NZ_JACHHJ010000004.1"/>
</dbReference>
<feature type="compositionally biased region" description="Polar residues" evidence="1">
    <location>
        <begin position="145"/>
        <end position="154"/>
    </location>
</feature>
<accession>A0A841PWR0</accession>
<dbReference type="NCBIfam" id="TIGR02867">
    <property type="entry name" value="spore_II_P"/>
    <property type="match status" value="1"/>
</dbReference>
<protein>
    <submittedName>
        <fullName evidence="3">Stage II sporulation protein P</fullName>
    </submittedName>
</protein>
<dbReference type="Pfam" id="PF07454">
    <property type="entry name" value="SpoIIP"/>
    <property type="match status" value="1"/>
</dbReference>
<name>A0A841PWR0_9BACL</name>
<dbReference type="SUPFAM" id="SSF53187">
    <property type="entry name" value="Zn-dependent exopeptidases"/>
    <property type="match status" value="1"/>
</dbReference>
<organism evidence="3 4">
    <name type="scientific">Geomicrobium halophilum</name>
    <dbReference type="NCBI Taxonomy" id="549000"/>
    <lineage>
        <taxon>Bacteria</taxon>
        <taxon>Bacillati</taxon>
        <taxon>Bacillota</taxon>
        <taxon>Bacilli</taxon>
        <taxon>Bacillales</taxon>
        <taxon>Geomicrobium</taxon>
    </lineage>
</organism>
<feature type="region of interest" description="Disordered" evidence="1">
    <location>
        <begin position="133"/>
        <end position="172"/>
    </location>
</feature>
<dbReference type="AlphaFoldDB" id="A0A841PWR0"/>
<evidence type="ECO:0000256" key="1">
    <source>
        <dbReference type="SAM" id="MobiDB-lite"/>
    </source>
</evidence>
<sequence length="381" mass="43066">MRKAKTQAHVFSISKHHVQSISMAIVAFIVMTFLIVTMLTTAGNHSRFSSSALHDWTAQMQSEWFIHILGNENRYYLDGLEDSSTPNLGTAVLELATNMNVEDPRTFLGRELPGFSAFDDTIAVAGEGTDFTTMSMESAPPPEVQQEQGNTTAGNDGEDSEQRETTAAVDDEDPLIHISHAHNRESFYPEIDEDEPFHPETNIVKVGEYLADNFRDYGLPVEVSADDIQHMLNERDLPYHQSYEVAREVVVENMEENDELEFFFDLHRDSVSAEHTTATINEETYARTFFVVGEDHPDYEKNLAMAEEIHERLEDEWPGLSRGVIIRGGSGTNGIFNQDLSPNSMLIEFGGVDNTFEELYRSADAMAEVLQEYIYEEIEEE</sequence>
<evidence type="ECO:0000313" key="4">
    <source>
        <dbReference type="Proteomes" id="UP000568839"/>
    </source>
</evidence>
<evidence type="ECO:0000256" key="2">
    <source>
        <dbReference type="SAM" id="Phobius"/>
    </source>
</evidence>
<dbReference type="InterPro" id="IPR010897">
    <property type="entry name" value="Spore_II_P"/>
</dbReference>
<dbReference type="Proteomes" id="UP000568839">
    <property type="component" value="Unassembled WGS sequence"/>
</dbReference>
<keyword evidence="2" id="KW-1133">Transmembrane helix</keyword>
<evidence type="ECO:0000313" key="3">
    <source>
        <dbReference type="EMBL" id="MBB6450951.1"/>
    </source>
</evidence>